<keyword evidence="3" id="KW-1185">Reference proteome</keyword>
<dbReference type="EMBL" id="CAJZAG010000018">
    <property type="protein sequence ID" value="CAG9186476.1"/>
    <property type="molecule type" value="Genomic_DNA"/>
</dbReference>
<comment type="caution">
    <text evidence="2">The sequence shown here is derived from an EMBL/GenBank/DDBJ whole genome shotgun (WGS) entry which is preliminary data.</text>
</comment>
<feature type="compositionally biased region" description="Basic and acidic residues" evidence="1">
    <location>
        <begin position="42"/>
        <end position="51"/>
    </location>
</feature>
<dbReference type="RefSeq" id="WP_223995639.1">
    <property type="nucleotide sequence ID" value="NZ_CAJZAG010000018.1"/>
</dbReference>
<reference evidence="2 3" key="1">
    <citation type="submission" date="2021-08" db="EMBL/GenBank/DDBJ databases">
        <authorList>
            <person name="Peeters C."/>
        </authorList>
    </citation>
    <scope>NUCLEOTIDE SEQUENCE [LARGE SCALE GENOMIC DNA]</scope>
    <source>
        <strain evidence="2 3">LMG 32289</strain>
    </source>
</reference>
<dbReference type="Proteomes" id="UP000706525">
    <property type="component" value="Unassembled WGS sequence"/>
</dbReference>
<accession>A0ABM8Y1F7</accession>
<evidence type="ECO:0008006" key="4">
    <source>
        <dbReference type="Google" id="ProtNLM"/>
    </source>
</evidence>
<sequence length="66" mass="7542">MTIEVRQMVIRSELAGDQRRQAPAQSGEPKDPENCCGEDEAASNRHREQRAQLRQLRAQLARLGER</sequence>
<proteinExistence type="predicted"/>
<organism evidence="2 3">
    <name type="scientific">Cupriavidus pampae</name>
    <dbReference type="NCBI Taxonomy" id="659251"/>
    <lineage>
        <taxon>Bacteria</taxon>
        <taxon>Pseudomonadati</taxon>
        <taxon>Pseudomonadota</taxon>
        <taxon>Betaproteobacteria</taxon>
        <taxon>Burkholderiales</taxon>
        <taxon>Burkholderiaceae</taxon>
        <taxon>Cupriavidus</taxon>
    </lineage>
</organism>
<name>A0ABM8Y1F7_9BURK</name>
<evidence type="ECO:0000313" key="3">
    <source>
        <dbReference type="Proteomes" id="UP000706525"/>
    </source>
</evidence>
<evidence type="ECO:0000313" key="2">
    <source>
        <dbReference type="EMBL" id="CAG9186476.1"/>
    </source>
</evidence>
<evidence type="ECO:0000256" key="1">
    <source>
        <dbReference type="SAM" id="MobiDB-lite"/>
    </source>
</evidence>
<gene>
    <name evidence="2" type="ORF">LMG32289_06455</name>
</gene>
<feature type="region of interest" description="Disordered" evidence="1">
    <location>
        <begin position="10"/>
        <end position="51"/>
    </location>
</feature>
<protein>
    <recommendedName>
        <fullName evidence="4">Transposase</fullName>
    </recommendedName>
</protein>